<feature type="non-terminal residue" evidence="2">
    <location>
        <position position="125"/>
    </location>
</feature>
<gene>
    <name evidence="2" type="ORF">AVDCRST_MAG80-1155</name>
</gene>
<proteinExistence type="predicted"/>
<feature type="compositionally biased region" description="Basic residues" evidence="1">
    <location>
        <begin position="116"/>
        <end position="125"/>
    </location>
</feature>
<evidence type="ECO:0000256" key="1">
    <source>
        <dbReference type="SAM" id="MobiDB-lite"/>
    </source>
</evidence>
<reference evidence="2" key="1">
    <citation type="submission" date="2020-02" db="EMBL/GenBank/DDBJ databases">
        <authorList>
            <person name="Meier V. D."/>
        </authorList>
    </citation>
    <scope>NUCLEOTIDE SEQUENCE</scope>
    <source>
        <strain evidence="2">AVDCRST_MAG80</strain>
    </source>
</reference>
<protein>
    <submittedName>
        <fullName evidence="2">Uncharacterized protein</fullName>
    </submittedName>
</protein>
<feature type="compositionally biased region" description="Basic and acidic residues" evidence="1">
    <location>
        <begin position="39"/>
        <end position="60"/>
    </location>
</feature>
<evidence type="ECO:0000313" key="2">
    <source>
        <dbReference type="EMBL" id="CAA9439181.1"/>
    </source>
</evidence>
<dbReference type="AlphaFoldDB" id="A0A6J4QJP7"/>
<organism evidence="2">
    <name type="scientific">uncultured Rubrobacteraceae bacterium</name>
    <dbReference type="NCBI Taxonomy" id="349277"/>
    <lineage>
        <taxon>Bacteria</taxon>
        <taxon>Bacillati</taxon>
        <taxon>Actinomycetota</taxon>
        <taxon>Rubrobacteria</taxon>
        <taxon>Rubrobacterales</taxon>
        <taxon>Rubrobacteraceae</taxon>
        <taxon>environmental samples</taxon>
    </lineage>
</organism>
<dbReference type="EMBL" id="CADCVC010000100">
    <property type="protein sequence ID" value="CAA9439181.1"/>
    <property type="molecule type" value="Genomic_DNA"/>
</dbReference>
<accession>A0A6J4QJP7</accession>
<feature type="region of interest" description="Disordered" evidence="1">
    <location>
        <begin position="1"/>
        <end position="125"/>
    </location>
</feature>
<feature type="non-terminal residue" evidence="2">
    <location>
        <position position="1"/>
    </location>
</feature>
<sequence>GRERASPTALRAPLRGSGARRRAAPDLRGRPRGAPALRLRREGPGLRGLDGLRPRLETRRGLRRGPPRGPRDLSWPGRVRRPQPAPRNGRRRNEGGDGQPGGAHRSLPDEPGGRPVRPRRFRPEL</sequence>
<name>A0A6J4QJP7_9ACTN</name>